<dbReference type="PANTHER" id="PTHR36842:SF1">
    <property type="entry name" value="PROTEIN TOLB"/>
    <property type="match status" value="1"/>
</dbReference>
<feature type="signal peptide" evidence="2">
    <location>
        <begin position="1"/>
        <end position="20"/>
    </location>
</feature>
<evidence type="ECO:0000313" key="4">
    <source>
        <dbReference type="Proteomes" id="UP001201463"/>
    </source>
</evidence>
<keyword evidence="2" id="KW-0732">Signal</keyword>
<sequence length="386" mass="40196">MKPTFLAAAALLACATSASAAPLQVTTGGYNSFGPALSADGSRLVFYSASDLTGGNPDHNFEVYVYERATGQTRQLSDSAGGILAGGNQTPSISGDGSRVAFQHFNVSGGYAYFQTQSYDLATNTLTTLTQPPGFFEQSAISRDGKRIAVSTDNLGVRLYDTATQTFSGVVAPWVLNMSLSGDGQRLAFETFSGVKLLDLGTGITINVAPQSASFNERPTLSADGRTLAFVSNFDPLGQNADGNRELFSYDILTGTFTQVTHTLGSYLSLGGLSGDGSRIAFSTGADLTGGNGDGNTEVFVYDLLAGDFMQVTHTLGAYNSEARLSEDGLSIAYLSFDLPGSPSQVFLDALAPQPHGALPEPASLALAVAGIAALGAVRSGRRPRR</sequence>
<dbReference type="InterPro" id="IPR011042">
    <property type="entry name" value="6-blade_b-propeller_TolB-like"/>
</dbReference>
<keyword evidence="4" id="KW-1185">Reference proteome</keyword>
<dbReference type="PANTHER" id="PTHR36842">
    <property type="entry name" value="PROTEIN TOLB HOMOLOG"/>
    <property type="match status" value="1"/>
</dbReference>
<protein>
    <recommendedName>
        <fullName evidence="5">PEP-CTERM protein-sorting domain-containing protein</fullName>
    </recommendedName>
</protein>
<evidence type="ECO:0000256" key="1">
    <source>
        <dbReference type="ARBA" id="ARBA00009820"/>
    </source>
</evidence>
<name>A0ABS8XD53_9BURK</name>
<proteinExistence type="inferred from homology"/>
<reference evidence="3 4" key="1">
    <citation type="submission" date="2021-12" db="EMBL/GenBank/DDBJ databases">
        <title>Genome seq of p7.</title>
        <authorList>
            <person name="Seo T."/>
        </authorList>
    </citation>
    <scope>NUCLEOTIDE SEQUENCE [LARGE SCALE GENOMIC DNA]</scope>
    <source>
        <strain evidence="3 4">P7</strain>
    </source>
</reference>
<dbReference type="Gene3D" id="2.120.10.30">
    <property type="entry name" value="TolB, C-terminal domain"/>
    <property type="match status" value="2"/>
</dbReference>
<dbReference type="RefSeq" id="WP_233393368.1">
    <property type="nucleotide sequence ID" value="NZ_JAJTWT010000006.1"/>
</dbReference>
<evidence type="ECO:0008006" key="5">
    <source>
        <dbReference type="Google" id="ProtNLM"/>
    </source>
</evidence>
<gene>
    <name evidence="3" type="ORF">LXT12_16470</name>
</gene>
<accession>A0ABS8XD53</accession>
<dbReference type="SUPFAM" id="SSF82171">
    <property type="entry name" value="DPP6 N-terminal domain-like"/>
    <property type="match status" value="1"/>
</dbReference>
<dbReference type="Pfam" id="PF07676">
    <property type="entry name" value="PD40"/>
    <property type="match status" value="2"/>
</dbReference>
<dbReference type="InterPro" id="IPR011659">
    <property type="entry name" value="WD40"/>
</dbReference>
<dbReference type="Proteomes" id="UP001201463">
    <property type="component" value="Unassembled WGS sequence"/>
</dbReference>
<comment type="similarity">
    <text evidence="1">Belongs to the TolB family.</text>
</comment>
<evidence type="ECO:0000313" key="3">
    <source>
        <dbReference type="EMBL" id="MCE4538849.1"/>
    </source>
</evidence>
<feature type="chain" id="PRO_5047370614" description="PEP-CTERM protein-sorting domain-containing protein" evidence="2">
    <location>
        <begin position="21"/>
        <end position="386"/>
    </location>
</feature>
<organism evidence="3 4">
    <name type="scientific">Pelomonas caseinilytica</name>
    <dbReference type="NCBI Taxonomy" id="2906763"/>
    <lineage>
        <taxon>Bacteria</taxon>
        <taxon>Pseudomonadati</taxon>
        <taxon>Pseudomonadota</taxon>
        <taxon>Betaproteobacteria</taxon>
        <taxon>Burkholderiales</taxon>
        <taxon>Sphaerotilaceae</taxon>
        <taxon>Roseateles</taxon>
    </lineage>
</organism>
<evidence type="ECO:0000256" key="2">
    <source>
        <dbReference type="SAM" id="SignalP"/>
    </source>
</evidence>
<comment type="caution">
    <text evidence="3">The sequence shown here is derived from an EMBL/GenBank/DDBJ whole genome shotgun (WGS) entry which is preliminary data.</text>
</comment>
<dbReference type="EMBL" id="JAJTWT010000006">
    <property type="protein sequence ID" value="MCE4538849.1"/>
    <property type="molecule type" value="Genomic_DNA"/>
</dbReference>